<dbReference type="PANTHER" id="PTHR43764:SF1">
    <property type="entry name" value="MOLYBDOPTERIN MOLYBDOTRANSFERASE"/>
    <property type="match status" value="1"/>
</dbReference>
<dbReference type="Proteomes" id="UP000053477">
    <property type="component" value="Unassembled WGS sequence"/>
</dbReference>
<evidence type="ECO:0000256" key="1">
    <source>
        <dbReference type="ARBA" id="ARBA00005046"/>
    </source>
</evidence>
<protein>
    <submittedName>
        <fullName evidence="4">Molybdenum cofactor synthesis domain protein</fullName>
    </submittedName>
</protein>
<dbReference type="Gene3D" id="3.40.980.10">
    <property type="entry name" value="MoaB/Mog-like domain"/>
    <property type="match status" value="1"/>
</dbReference>
<dbReference type="EMBL" id="KQ086088">
    <property type="protein sequence ID" value="KLO08507.1"/>
    <property type="molecule type" value="Genomic_DNA"/>
</dbReference>
<dbReference type="SUPFAM" id="SSF53218">
    <property type="entry name" value="Molybdenum cofactor biosynthesis proteins"/>
    <property type="match status" value="1"/>
</dbReference>
<dbReference type="GO" id="GO:0006777">
    <property type="term" value="P:Mo-molybdopterin cofactor biosynthetic process"/>
    <property type="evidence" value="ECO:0007669"/>
    <property type="project" value="UniProtKB-KW"/>
</dbReference>
<dbReference type="InterPro" id="IPR036425">
    <property type="entry name" value="MoaB/Mog-like_dom_sf"/>
</dbReference>
<gene>
    <name evidence="4" type="ORF">SCHPADRAFT_944373</name>
</gene>
<dbReference type="STRING" id="27342.A0A0H2RAU2"/>
<organism evidence="4 5">
    <name type="scientific">Schizopora paradoxa</name>
    <dbReference type="NCBI Taxonomy" id="27342"/>
    <lineage>
        <taxon>Eukaryota</taxon>
        <taxon>Fungi</taxon>
        <taxon>Dikarya</taxon>
        <taxon>Basidiomycota</taxon>
        <taxon>Agaricomycotina</taxon>
        <taxon>Agaricomycetes</taxon>
        <taxon>Hymenochaetales</taxon>
        <taxon>Schizoporaceae</taxon>
        <taxon>Schizopora</taxon>
    </lineage>
</organism>
<feature type="domain" description="MoaB/Mog" evidence="3">
    <location>
        <begin position="6"/>
        <end position="150"/>
    </location>
</feature>
<keyword evidence="5" id="KW-1185">Reference proteome</keyword>
<dbReference type="NCBIfam" id="TIGR00177">
    <property type="entry name" value="molyb_syn"/>
    <property type="match status" value="1"/>
</dbReference>
<keyword evidence="2" id="KW-0501">Molybdenum cofactor biosynthesis</keyword>
<sequence>MSFRVAVLTVSDTASKDARADKSGPLIRDLIQPHSFVVADSRIVPDNESVVKAVVATWCSSGNIDWIITTGGTGFGEHDRTPEAIKALLEREAPGLVHLLLSSSISHTPLAALSRPVAGSIGRTLVVTLPGSTKAVRENLTCLLESGILRLGQLIPDHSPRGVTVQ</sequence>
<accession>A0A0H2RAU2</accession>
<dbReference type="InterPro" id="IPR051920">
    <property type="entry name" value="MPT_Adenylyltrnsfr/MoaC-Rel"/>
</dbReference>
<comment type="pathway">
    <text evidence="1">Cofactor biosynthesis; molybdopterin biosynthesis.</text>
</comment>
<dbReference type="OrthoDB" id="4349954at2759"/>
<evidence type="ECO:0000313" key="5">
    <source>
        <dbReference type="Proteomes" id="UP000053477"/>
    </source>
</evidence>
<dbReference type="InParanoid" id="A0A0H2RAU2"/>
<evidence type="ECO:0000313" key="4">
    <source>
        <dbReference type="EMBL" id="KLO08507.1"/>
    </source>
</evidence>
<dbReference type="InterPro" id="IPR001453">
    <property type="entry name" value="MoaB/Mog_dom"/>
</dbReference>
<name>A0A0H2RAU2_9AGAM</name>
<dbReference type="PANTHER" id="PTHR43764">
    <property type="entry name" value="MOLYBDENUM COFACTOR BIOSYNTHESIS"/>
    <property type="match status" value="1"/>
</dbReference>
<evidence type="ECO:0000256" key="2">
    <source>
        <dbReference type="ARBA" id="ARBA00023150"/>
    </source>
</evidence>
<reference evidence="4 5" key="1">
    <citation type="submission" date="2015-04" db="EMBL/GenBank/DDBJ databases">
        <title>Complete genome sequence of Schizopora paradoxa KUC8140, a cosmopolitan wood degrader in East Asia.</title>
        <authorList>
            <consortium name="DOE Joint Genome Institute"/>
            <person name="Min B."/>
            <person name="Park H."/>
            <person name="Jang Y."/>
            <person name="Kim J.-J."/>
            <person name="Kim K.H."/>
            <person name="Pangilinan J."/>
            <person name="Lipzen A."/>
            <person name="Riley R."/>
            <person name="Grigoriev I.V."/>
            <person name="Spatafora J.W."/>
            <person name="Choi I.-G."/>
        </authorList>
    </citation>
    <scope>NUCLEOTIDE SEQUENCE [LARGE SCALE GENOMIC DNA]</scope>
    <source>
        <strain evidence="4 5">KUC8140</strain>
    </source>
</reference>
<proteinExistence type="predicted"/>
<dbReference type="CDD" id="cd00886">
    <property type="entry name" value="MogA_MoaB"/>
    <property type="match status" value="1"/>
</dbReference>
<evidence type="ECO:0000259" key="3">
    <source>
        <dbReference type="SMART" id="SM00852"/>
    </source>
</evidence>
<dbReference type="Pfam" id="PF00994">
    <property type="entry name" value="MoCF_biosynth"/>
    <property type="match status" value="1"/>
</dbReference>
<dbReference type="AlphaFoldDB" id="A0A0H2RAU2"/>
<dbReference type="SMART" id="SM00852">
    <property type="entry name" value="MoCF_biosynth"/>
    <property type="match status" value="1"/>
</dbReference>